<proteinExistence type="predicted"/>
<evidence type="ECO:0000313" key="2">
    <source>
        <dbReference type="Proteomes" id="UP001646157"/>
    </source>
</evidence>
<dbReference type="Pfam" id="PF06338">
    <property type="entry name" value="ComK"/>
    <property type="match status" value="1"/>
</dbReference>
<gene>
    <name evidence="1" type="ORF">JOC86_001960</name>
</gene>
<dbReference type="RefSeq" id="WP_205171289.1">
    <property type="nucleotide sequence ID" value="NZ_JAFBDZ010000002.1"/>
</dbReference>
<accession>A0ABS2NC52</accession>
<organism evidence="1 2">
    <name type="scientific">Rossellomorea pakistanensis</name>
    <dbReference type="NCBI Taxonomy" id="992288"/>
    <lineage>
        <taxon>Bacteria</taxon>
        <taxon>Bacillati</taxon>
        <taxon>Bacillota</taxon>
        <taxon>Bacilli</taxon>
        <taxon>Bacillales</taxon>
        <taxon>Bacillaceae</taxon>
        <taxon>Rossellomorea</taxon>
    </lineage>
</organism>
<sequence length="163" mass="18790">MDSNTKIVQSTMALIPAYHEVYKTIILDQSGEKRYSTKSIREILEENCIANGATYDGRVKSVRKALGYDKKTPLMISQQDRIFAYPTISPDHYDCIWIFYRHIETFSMIEGKPYVHFKNGDKLKVNCSLDTLKKQRDKTANTMFYFSQPTNLSISINQQGVNS</sequence>
<comment type="caution">
    <text evidence="1">The sequence shown here is derived from an EMBL/GenBank/DDBJ whole genome shotgun (WGS) entry which is preliminary data.</text>
</comment>
<protein>
    <submittedName>
        <fullName evidence="1">Competence protein ComK</fullName>
    </submittedName>
</protein>
<dbReference type="InterPro" id="IPR010461">
    <property type="entry name" value="ComK"/>
</dbReference>
<keyword evidence="2" id="KW-1185">Reference proteome</keyword>
<evidence type="ECO:0000313" key="1">
    <source>
        <dbReference type="EMBL" id="MBM7585418.1"/>
    </source>
</evidence>
<dbReference type="Proteomes" id="UP001646157">
    <property type="component" value="Unassembled WGS sequence"/>
</dbReference>
<dbReference type="EMBL" id="JAFBDZ010000002">
    <property type="protein sequence ID" value="MBM7585418.1"/>
    <property type="molecule type" value="Genomic_DNA"/>
</dbReference>
<reference evidence="1 2" key="1">
    <citation type="submission" date="2021-01" db="EMBL/GenBank/DDBJ databases">
        <title>Genomic Encyclopedia of Type Strains, Phase IV (KMG-IV): sequencing the most valuable type-strain genomes for metagenomic binning, comparative biology and taxonomic classification.</title>
        <authorList>
            <person name="Goeker M."/>
        </authorList>
    </citation>
    <scope>NUCLEOTIDE SEQUENCE [LARGE SCALE GENOMIC DNA]</scope>
    <source>
        <strain evidence="1 2">DSM 24834</strain>
    </source>
</reference>
<name>A0ABS2NC52_9BACI</name>